<comment type="caution">
    <text evidence="1">The sequence shown here is derived from an EMBL/GenBank/DDBJ whole genome shotgun (WGS) entry which is preliminary data.</text>
</comment>
<dbReference type="AlphaFoldDB" id="A0A7W8Y8X8"/>
<dbReference type="Proteomes" id="UP000523863">
    <property type="component" value="Unassembled WGS sequence"/>
</dbReference>
<organism evidence="1 2">
    <name type="scientific">Neomicrococcus lactis</name>
    <dbReference type="NCBI Taxonomy" id="732241"/>
    <lineage>
        <taxon>Bacteria</taxon>
        <taxon>Bacillati</taxon>
        <taxon>Actinomycetota</taxon>
        <taxon>Actinomycetes</taxon>
        <taxon>Micrococcales</taxon>
        <taxon>Micrococcaceae</taxon>
        <taxon>Neomicrococcus</taxon>
    </lineage>
</organism>
<sequence>MTFGTMDVEDTMLTLTGAVADGVGVGCAPVHALKDSTTAQLTTVPRQILARLE</sequence>
<name>A0A7W8Y8X8_9MICC</name>
<accession>A0A7W8Y8X8</accession>
<dbReference type="EMBL" id="JACHBL010000001">
    <property type="protein sequence ID" value="MBB5597128.1"/>
    <property type="molecule type" value="Genomic_DNA"/>
</dbReference>
<evidence type="ECO:0000313" key="1">
    <source>
        <dbReference type="EMBL" id="MBB5597128.1"/>
    </source>
</evidence>
<reference evidence="1 2" key="1">
    <citation type="submission" date="2020-08" db="EMBL/GenBank/DDBJ databases">
        <title>Sequencing the genomes of 1000 actinobacteria strains.</title>
        <authorList>
            <person name="Klenk H.-P."/>
        </authorList>
    </citation>
    <scope>NUCLEOTIDE SEQUENCE [LARGE SCALE GENOMIC DNA]</scope>
    <source>
        <strain evidence="1 2">DSM 23694</strain>
    </source>
</reference>
<dbReference type="RefSeq" id="WP_183640005.1">
    <property type="nucleotide sequence ID" value="NZ_JACHBL010000001.1"/>
</dbReference>
<keyword evidence="2" id="KW-1185">Reference proteome</keyword>
<evidence type="ECO:0000313" key="2">
    <source>
        <dbReference type="Proteomes" id="UP000523863"/>
    </source>
</evidence>
<protein>
    <submittedName>
        <fullName evidence="1">Uncharacterized protein</fullName>
    </submittedName>
</protein>
<gene>
    <name evidence="1" type="ORF">BKA12_000208</name>
</gene>
<proteinExistence type="predicted"/>